<dbReference type="PANTHER" id="PTHR22946">
    <property type="entry name" value="DIENELACTONE HYDROLASE DOMAIN-CONTAINING PROTEIN-RELATED"/>
    <property type="match status" value="1"/>
</dbReference>
<dbReference type="PANTHER" id="PTHR22946:SF9">
    <property type="entry name" value="POLYKETIDE TRANSFERASE AF380"/>
    <property type="match status" value="1"/>
</dbReference>
<dbReference type="EMBL" id="JAESND010000002">
    <property type="protein sequence ID" value="MBM3115311.1"/>
    <property type="molecule type" value="Genomic_DNA"/>
</dbReference>
<dbReference type="Gene3D" id="3.40.50.1820">
    <property type="entry name" value="alpha/beta hydrolase"/>
    <property type="match status" value="1"/>
</dbReference>
<dbReference type="Proteomes" id="UP000809431">
    <property type="component" value="Unassembled WGS sequence"/>
</dbReference>
<organism evidence="3 4">
    <name type="scientific">Jeongeupia naejangsanensis</name>
    <dbReference type="NCBI Taxonomy" id="613195"/>
    <lineage>
        <taxon>Bacteria</taxon>
        <taxon>Pseudomonadati</taxon>
        <taxon>Pseudomonadota</taxon>
        <taxon>Betaproteobacteria</taxon>
        <taxon>Neisseriales</taxon>
        <taxon>Chitinibacteraceae</taxon>
        <taxon>Jeongeupia</taxon>
    </lineage>
</organism>
<evidence type="ECO:0000259" key="2">
    <source>
        <dbReference type="Pfam" id="PF01738"/>
    </source>
</evidence>
<accession>A0ABS2BJY9</accession>
<proteinExistence type="predicted"/>
<dbReference type="InterPro" id="IPR029058">
    <property type="entry name" value="AB_hydrolase_fold"/>
</dbReference>
<reference evidence="3 4" key="1">
    <citation type="submission" date="2021-01" db="EMBL/GenBank/DDBJ databases">
        <title>Draft Genome Sequence and Polyhydroxyalkanoate Biosynthetic Potential of Jeongeupia naejangsanensis Type Strain DSM 24253.</title>
        <authorList>
            <person name="Turrini P."/>
            <person name="Artuso I."/>
            <person name="Lugli G.A."/>
            <person name="Frangipani E."/>
            <person name="Ventura M."/>
            <person name="Visca P."/>
        </authorList>
    </citation>
    <scope>NUCLEOTIDE SEQUENCE [LARGE SCALE GENOMIC DNA]</scope>
    <source>
        <strain evidence="3 4">DSM 24253</strain>
    </source>
</reference>
<dbReference type="InterPro" id="IPR002925">
    <property type="entry name" value="Dienelactn_hydro"/>
</dbReference>
<gene>
    <name evidence="3" type="ORF">JMJ54_05680</name>
</gene>
<keyword evidence="4" id="KW-1185">Reference proteome</keyword>
<keyword evidence="1 3" id="KW-0378">Hydrolase</keyword>
<dbReference type="GO" id="GO:0016787">
    <property type="term" value="F:hydrolase activity"/>
    <property type="evidence" value="ECO:0007669"/>
    <property type="project" value="UniProtKB-KW"/>
</dbReference>
<dbReference type="RefSeq" id="WP_203536986.1">
    <property type="nucleotide sequence ID" value="NZ_JAESND010000002.1"/>
</dbReference>
<sequence length="292" mass="32267">MRVVFKSLLLWGLLFVVPVPAHALAVSFMGSNGTMLTGEYFAPPNGAQRAPAMLLLHGCGGLWSRPGVLTVRHARMASLLQELGYGVLLLDSFSNRGLREQCTVPASERKVNVAQRVEDAQRAVNWLKLRREIDANRVGALGWSNGATTLLNLIGKEKPGIKVAVAFYPGCEQLARSRRYVPAVPTLILIGEADDWTPAEACQRLAEKVADDTFHLVTYSDTYHDFDVPGSGVRVRKDIPAAVDPSYGATVAPNQTATDDAYRRTFKWIGRWLDPERLKPSRNDYNPVLRLQ</sequence>
<dbReference type="Pfam" id="PF01738">
    <property type="entry name" value="DLH"/>
    <property type="match status" value="1"/>
</dbReference>
<evidence type="ECO:0000313" key="3">
    <source>
        <dbReference type="EMBL" id="MBM3115311.1"/>
    </source>
</evidence>
<dbReference type="SUPFAM" id="SSF53474">
    <property type="entry name" value="alpha/beta-Hydrolases"/>
    <property type="match status" value="1"/>
</dbReference>
<feature type="domain" description="Dienelactone hydrolase" evidence="2">
    <location>
        <begin position="40"/>
        <end position="271"/>
    </location>
</feature>
<name>A0ABS2BJY9_9NEIS</name>
<evidence type="ECO:0000313" key="4">
    <source>
        <dbReference type="Proteomes" id="UP000809431"/>
    </source>
</evidence>
<dbReference type="InterPro" id="IPR050261">
    <property type="entry name" value="FrsA_esterase"/>
</dbReference>
<comment type="caution">
    <text evidence="3">The sequence shown here is derived from an EMBL/GenBank/DDBJ whole genome shotgun (WGS) entry which is preliminary data.</text>
</comment>
<evidence type="ECO:0000256" key="1">
    <source>
        <dbReference type="ARBA" id="ARBA00022801"/>
    </source>
</evidence>
<protein>
    <submittedName>
        <fullName evidence="3">Dienelactone hydrolase family protein</fullName>
    </submittedName>
</protein>